<dbReference type="OMA" id="WEENDTI"/>
<protein>
    <submittedName>
        <fullName evidence="2">Uncharacterized protein</fullName>
    </submittedName>
</protein>
<dbReference type="RefSeq" id="XP_007767157.1">
    <property type="nucleotide sequence ID" value="XM_007768967.1"/>
</dbReference>
<name>A0A5M3MW84_CONPW</name>
<dbReference type="OrthoDB" id="2634326at2759"/>
<gene>
    <name evidence="2" type="ORF">CONPUDRAFT_152407</name>
</gene>
<evidence type="ECO:0000313" key="3">
    <source>
        <dbReference type="Proteomes" id="UP000053558"/>
    </source>
</evidence>
<sequence>MSHISNSGFRIWPASRVNFPWHRSEQFLCFLPLTPTTKSLAHRCLQSILLEKLPLEGTFGLTARSPSHLSPSQAFRSEIADLHELFPVSEYPYPGDNESLSFSDAAAMGKFREFIITSPNMEEIYEPFVFEAEEVKVRADGRFGVIDPFQWPQLYSQRFEFAVCIQRKDVFYANEVKWAAWQHLHPDDITKVPGQPHLHQLKHGRYDRLCELVNQVVETVTHWIQVERGGRPHRIAHALRKLRNALQQLNSPMLRRDIVALYAEVQRGYLSISAFFSYLRDAYPIMRNPDFYPAHVNRRWMGAFTTDPVVCERLYLAGVPVWFIRLKSQIPRNIKIKRRVALTHPEHIVRINYYDERAHMHPFPPLCLPIKACDDRINQVLQGYEATSLEGVMQLQELPAQGAPGYGGNKRYKVQGRHADKTFSTRTTWYVVANEYTPHVPSLWSNALETVLLNHQRQEDIRKSKNQPAFRPTDLVSHGHRFPDPCSLVTMDDPERMTRMIVNWLQVRNRRISDVNQNPFVSQPTGQHWRDLLDGKIMDNLPQSQNKKQDKKRKDREKGRERFGRDVITIPQSGSFWEENDTITWQGTVLRPIDLANEHHWVKMIVWEAAELNFRFELLALDHVMAQSLWARDPEGRKREVSAVFPGHGGLTRQGQFLPDTEKDVGLSSRHPSAASEAWEKLRVLISVWEGASQYPPIACKTLADLSAAASPVARAYIEAFHYQTGRAPIVPFAFPFP</sequence>
<dbReference type="EMBL" id="JH711576">
    <property type="protein sequence ID" value="EIW83376.1"/>
    <property type="molecule type" value="Genomic_DNA"/>
</dbReference>
<comment type="caution">
    <text evidence="2">The sequence shown here is derived from an EMBL/GenBank/DDBJ whole genome shotgun (WGS) entry which is preliminary data.</text>
</comment>
<proteinExistence type="predicted"/>
<keyword evidence="3" id="KW-1185">Reference proteome</keyword>
<dbReference type="Proteomes" id="UP000053558">
    <property type="component" value="Unassembled WGS sequence"/>
</dbReference>
<evidence type="ECO:0000313" key="2">
    <source>
        <dbReference type="EMBL" id="EIW83376.1"/>
    </source>
</evidence>
<accession>A0A5M3MW84</accession>
<evidence type="ECO:0000256" key="1">
    <source>
        <dbReference type="SAM" id="MobiDB-lite"/>
    </source>
</evidence>
<dbReference type="AlphaFoldDB" id="A0A5M3MW84"/>
<feature type="region of interest" description="Disordered" evidence="1">
    <location>
        <begin position="537"/>
        <end position="563"/>
    </location>
</feature>
<reference evidence="3" key="1">
    <citation type="journal article" date="2012" name="Science">
        <title>The Paleozoic origin of enzymatic lignin decomposition reconstructed from 31 fungal genomes.</title>
        <authorList>
            <person name="Floudas D."/>
            <person name="Binder M."/>
            <person name="Riley R."/>
            <person name="Barry K."/>
            <person name="Blanchette R.A."/>
            <person name="Henrissat B."/>
            <person name="Martinez A.T."/>
            <person name="Otillar R."/>
            <person name="Spatafora J.W."/>
            <person name="Yadav J.S."/>
            <person name="Aerts A."/>
            <person name="Benoit I."/>
            <person name="Boyd A."/>
            <person name="Carlson A."/>
            <person name="Copeland A."/>
            <person name="Coutinho P.M."/>
            <person name="de Vries R.P."/>
            <person name="Ferreira P."/>
            <person name="Findley K."/>
            <person name="Foster B."/>
            <person name="Gaskell J."/>
            <person name="Glotzer D."/>
            <person name="Gorecki P."/>
            <person name="Heitman J."/>
            <person name="Hesse C."/>
            <person name="Hori C."/>
            <person name="Igarashi K."/>
            <person name="Jurgens J.A."/>
            <person name="Kallen N."/>
            <person name="Kersten P."/>
            <person name="Kohler A."/>
            <person name="Kuees U."/>
            <person name="Kumar T.K.A."/>
            <person name="Kuo A."/>
            <person name="LaButti K."/>
            <person name="Larrondo L.F."/>
            <person name="Lindquist E."/>
            <person name="Ling A."/>
            <person name="Lombard V."/>
            <person name="Lucas S."/>
            <person name="Lundell T."/>
            <person name="Martin R."/>
            <person name="McLaughlin D.J."/>
            <person name="Morgenstern I."/>
            <person name="Morin E."/>
            <person name="Murat C."/>
            <person name="Nagy L.G."/>
            <person name="Nolan M."/>
            <person name="Ohm R.A."/>
            <person name="Patyshakuliyeva A."/>
            <person name="Rokas A."/>
            <person name="Ruiz-Duenas F.J."/>
            <person name="Sabat G."/>
            <person name="Salamov A."/>
            <person name="Samejima M."/>
            <person name="Schmutz J."/>
            <person name="Slot J.C."/>
            <person name="St John F."/>
            <person name="Stenlid J."/>
            <person name="Sun H."/>
            <person name="Sun S."/>
            <person name="Syed K."/>
            <person name="Tsang A."/>
            <person name="Wiebenga A."/>
            <person name="Young D."/>
            <person name="Pisabarro A."/>
            <person name="Eastwood D.C."/>
            <person name="Martin F."/>
            <person name="Cullen D."/>
            <person name="Grigoriev I.V."/>
            <person name="Hibbett D.S."/>
        </authorList>
    </citation>
    <scope>NUCLEOTIDE SEQUENCE [LARGE SCALE GENOMIC DNA]</scope>
    <source>
        <strain evidence="3">RWD-64-598 SS2</strain>
    </source>
</reference>
<dbReference type="KEGG" id="cput:CONPUDRAFT_152407"/>
<dbReference type="GeneID" id="19202999"/>
<organism evidence="2 3">
    <name type="scientific">Coniophora puteana (strain RWD-64-598)</name>
    <name type="common">Brown rot fungus</name>
    <dbReference type="NCBI Taxonomy" id="741705"/>
    <lineage>
        <taxon>Eukaryota</taxon>
        <taxon>Fungi</taxon>
        <taxon>Dikarya</taxon>
        <taxon>Basidiomycota</taxon>
        <taxon>Agaricomycotina</taxon>
        <taxon>Agaricomycetes</taxon>
        <taxon>Agaricomycetidae</taxon>
        <taxon>Boletales</taxon>
        <taxon>Coniophorineae</taxon>
        <taxon>Coniophoraceae</taxon>
        <taxon>Coniophora</taxon>
    </lineage>
</organism>